<keyword evidence="2" id="KW-1185">Reference proteome</keyword>
<proteinExistence type="predicted"/>
<evidence type="ECO:0000313" key="2">
    <source>
        <dbReference type="Proteomes" id="UP001596501"/>
    </source>
</evidence>
<dbReference type="EMBL" id="JBHTCA010000004">
    <property type="protein sequence ID" value="MFC7408731.1"/>
    <property type="molecule type" value="Genomic_DNA"/>
</dbReference>
<sequence>MNEKFVAQLIAELQATQAQAIGLLTQALCRQLDAKKLKRDLEGISRAYEQSAQASRLVLVVLQNAQAAAHAEAVLQANDQAGGAHPSHS</sequence>
<dbReference type="RefSeq" id="WP_382221443.1">
    <property type="nucleotide sequence ID" value="NZ_JBHTCA010000004.1"/>
</dbReference>
<protein>
    <submittedName>
        <fullName evidence="1">Uncharacterized protein</fullName>
    </submittedName>
</protein>
<reference evidence="2" key="1">
    <citation type="journal article" date="2019" name="Int. J. Syst. Evol. Microbiol.">
        <title>The Global Catalogue of Microorganisms (GCM) 10K type strain sequencing project: providing services to taxonomists for standard genome sequencing and annotation.</title>
        <authorList>
            <consortium name="The Broad Institute Genomics Platform"/>
            <consortium name="The Broad Institute Genome Sequencing Center for Infectious Disease"/>
            <person name="Wu L."/>
            <person name="Ma J."/>
        </authorList>
    </citation>
    <scope>NUCLEOTIDE SEQUENCE [LARGE SCALE GENOMIC DNA]</scope>
    <source>
        <strain evidence="2">CGMCC 1.12371</strain>
    </source>
</reference>
<accession>A0ABW2QH22</accession>
<dbReference type="Proteomes" id="UP001596501">
    <property type="component" value="Unassembled WGS sequence"/>
</dbReference>
<name>A0ABW2QH22_9BURK</name>
<evidence type="ECO:0000313" key="1">
    <source>
        <dbReference type="EMBL" id="MFC7408731.1"/>
    </source>
</evidence>
<organism evidence="1 2">
    <name type="scientific">Hydrogenophaga atypica</name>
    <dbReference type="NCBI Taxonomy" id="249409"/>
    <lineage>
        <taxon>Bacteria</taxon>
        <taxon>Pseudomonadati</taxon>
        <taxon>Pseudomonadota</taxon>
        <taxon>Betaproteobacteria</taxon>
        <taxon>Burkholderiales</taxon>
        <taxon>Comamonadaceae</taxon>
        <taxon>Hydrogenophaga</taxon>
    </lineage>
</organism>
<comment type="caution">
    <text evidence="1">The sequence shown here is derived from an EMBL/GenBank/DDBJ whole genome shotgun (WGS) entry which is preliminary data.</text>
</comment>
<gene>
    <name evidence="1" type="ORF">ACFQPB_07650</name>
</gene>